<keyword evidence="1" id="KW-0175">Coiled coil</keyword>
<keyword evidence="2" id="KW-1133">Transmembrane helix</keyword>
<gene>
    <name evidence="3" type="ORF">KME25_23620</name>
</gene>
<evidence type="ECO:0000313" key="4">
    <source>
        <dbReference type="Proteomes" id="UP000753908"/>
    </source>
</evidence>
<keyword evidence="2" id="KW-0812">Transmembrane</keyword>
<evidence type="ECO:0000256" key="1">
    <source>
        <dbReference type="SAM" id="Coils"/>
    </source>
</evidence>
<dbReference type="Proteomes" id="UP000753908">
    <property type="component" value="Unassembled WGS sequence"/>
</dbReference>
<feature type="transmembrane region" description="Helical" evidence="2">
    <location>
        <begin position="28"/>
        <end position="47"/>
    </location>
</feature>
<feature type="coiled-coil region" evidence="1">
    <location>
        <begin position="69"/>
        <end position="124"/>
    </location>
</feature>
<organism evidence="3 4">
    <name type="scientific">Symplocastrum torsivum CPER-KK1</name>
    <dbReference type="NCBI Taxonomy" id="450513"/>
    <lineage>
        <taxon>Bacteria</taxon>
        <taxon>Bacillati</taxon>
        <taxon>Cyanobacteriota</taxon>
        <taxon>Cyanophyceae</taxon>
        <taxon>Oscillatoriophycideae</taxon>
        <taxon>Oscillatoriales</taxon>
        <taxon>Microcoleaceae</taxon>
        <taxon>Symplocastrum</taxon>
    </lineage>
</organism>
<protein>
    <submittedName>
        <fullName evidence="3">ABC transporter permease</fullName>
    </submittedName>
</protein>
<reference evidence="3" key="2">
    <citation type="journal article" date="2022" name="Microbiol. Resour. Announc.">
        <title>Metagenome Sequencing to Explore Phylogenomics of Terrestrial Cyanobacteria.</title>
        <authorList>
            <person name="Ward R.D."/>
            <person name="Stajich J.E."/>
            <person name="Johansen J.R."/>
            <person name="Huntemann M."/>
            <person name="Clum A."/>
            <person name="Foster B."/>
            <person name="Foster B."/>
            <person name="Roux S."/>
            <person name="Palaniappan K."/>
            <person name="Varghese N."/>
            <person name="Mukherjee S."/>
            <person name="Reddy T.B.K."/>
            <person name="Daum C."/>
            <person name="Copeland A."/>
            <person name="Chen I.A."/>
            <person name="Ivanova N.N."/>
            <person name="Kyrpides N.C."/>
            <person name="Shapiro N."/>
            <person name="Eloe-Fadrosh E.A."/>
            <person name="Pietrasiak N."/>
        </authorList>
    </citation>
    <scope>NUCLEOTIDE SEQUENCE</scope>
    <source>
        <strain evidence="3">CPER-KK1</strain>
    </source>
</reference>
<feature type="transmembrane region" description="Helical" evidence="2">
    <location>
        <begin position="198"/>
        <end position="219"/>
    </location>
</feature>
<comment type="caution">
    <text evidence="3">The sequence shown here is derived from an EMBL/GenBank/DDBJ whole genome shotgun (WGS) entry which is preliminary data.</text>
</comment>
<proteinExistence type="predicted"/>
<name>A0A951PPE9_9CYAN</name>
<reference evidence="3" key="1">
    <citation type="submission" date="2021-05" db="EMBL/GenBank/DDBJ databases">
        <authorList>
            <person name="Pietrasiak N."/>
            <person name="Ward R."/>
            <person name="Stajich J.E."/>
            <person name="Kurbessoian T."/>
        </authorList>
    </citation>
    <scope>NUCLEOTIDE SEQUENCE</scope>
    <source>
        <strain evidence="3">CPER-KK1</strain>
    </source>
</reference>
<evidence type="ECO:0000313" key="3">
    <source>
        <dbReference type="EMBL" id="MBW4547402.1"/>
    </source>
</evidence>
<feature type="transmembrane region" description="Helical" evidence="2">
    <location>
        <begin position="231"/>
        <end position="257"/>
    </location>
</feature>
<feature type="transmembrane region" description="Helical" evidence="2">
    <location>
        <begin position="570"/>
        <end position="592"/>
    </location>
</feature>
<feature type="transmembrane region" description="Helical" evidence="2">
    <location>
        <begin position="264"/>
        <end position="282"/>
    </location>
</feature>
<feature type="transmembrane region" description="Helical" evidence="2">
    <location>
        <begin position="497"/>
        <end position="521"/>
    </location>
</feature>
<keyword evidence="2" id="KW-0472">Membrane</keyword>
<dbReference type="AlphaFoldDB" id="A0A951PPE9"/>
<feature type="transmembrane region" description="Helical" evidence="2">
    <location>
        <begin position="147"/>
        <end position="168"/>
    </location>
</feature>
<feature type="transmembrane region" description="Helical" evidence="2">
    <location>
        <begin position="528"/>
        <end position="550"/>
    </location>
</feature>
<feature type="transmembrane region" description="Helical" evidence="2">
    <location>
        <begin position="463"/>
        <end position="485"/>
    </location>
</feature>
<feature type="transmembrane region" description="Helical" evidence="2">
    <location>
        <begin position="325"/>
        <end position="353"/>
    </location>
</feature>
<evidence type="ECO:0000256" key="2">
    <source>
        <dbReference type="SAM" id="Phobius"/>
    </source>
</evidence>
<sequence>MQLNWLDRIGDWNPQLFRELKGRLNLRNVAIALVMSLVCQMLFFLTWSGQVPSENMHISDPYCKVQATYFSYQQQDQKLQAQYRQLQNQFNHYTTPQHYNPEKIQELKQEIEVHKGKVKDIQLKYNGDCPKDAIDVEKWWTDHYAQMFTGLCVMLTLALLVVGCYMLISDLAAEERRGTLNFIRLSPQSSQSILSGKILGVPILLYLAAALTIPFQLWLGFLAEIPLGEVISFWAVLTGSCAFFYSAAVLLGLVSYWFSGFQSWFGGGAVLAFLSFINYKAIAYSPADWLNLFSPVVLLPYLVDRTGSAYTQLPFSQGVIQDWQWFYFPLGASGISVIIFALLNYGVGTYWIWQALNRRFRNPTTTMLSKRQSYFLSASFAVVTLGFAVQSTGKQHTPSLLDNFITLLSMNWLLLVGLIAALSPHRQALQDWARYRRERTSGRKGFWKSSLVQDLILGEKSPAVVAIAINLAIIAAPVALCSLILPVGSDRYTKLQLLSGLVLNLTFILICAALTQLMLLLKTNKRAIWASGTVVGMTLLLPALLGLLSIHPGQNGGGLWLFTSAPWDALRYATTTLIAQVLVVQWSILSLLSWRLTRQLQQAGESSTKALFAAHPSV</sequence>
<accession>A0A951PPE9</accession>
<feature type="transmembrane region" description="Helical" evidence="2">
    <location>
        <begin position="374"/>
        <end position="392"/>
    </location>
</feature>
<feature type="transmembrane region" description="Helical" evidence="2">
    <location>
        <begin position="404"/>
        <end position="422"/>
    </location>
</feature>
<dbReference type="EMBL" id="JAHHIF010000040">
    <property type="protein sequence ID" value="MBW4547402.1"/>
    <property type="molecule type" value="Genomic_DNA"/>
</dbReference>